<name>A0A5B7KHV7_PORTR</name>
<dbReference type="Proteomes" id="UP000324222">
    <property type="component" value="Unassembled WGS sequence"/>
</dbReference>
<sequence length="80" mass="9312">MTQNTSRFRTCVAWPEVLIASSPGHLRLKGTVMVIHDLSPRLYNRLTPQDTCDLRRSSLHHLPCHKVRRGPRHFKGKKDR</sequence>
<protein>
    <submittedName>
        <fullName evidence="1">Uncharacterized protein</fullName>
    </submittedName>
</protein>
<comment type="caution">
    <text evidence="1">The sequence shown here is derived from an EMBL/GenBank/DDBJ whole genome shotgun (WGS) entry which is preliminary data.</text>
</comment>
<evidence type="ECO:0000313" key="2">
    <source>
        <dbReference type="Proteomes" id="UP000324222"/>
    </source>
</evidence>
<proteinExistence type="predicted"/>
<accession>A0A5B7KHV7</accession>
<dbReference type="EMBL" id="VSRR010151194">
    <property type="protein sequence ID" value="MPD06434.1"/>
    <property type="molecule type" value="Genomic_DNA"/>
</dbReference>
<keyword evidence="2" id="KW-1185">Reference proteome</keyword>
<evidence type="ECO:0000313" key="1">
    <source>
        <dbReference type="EMBL" id="MPD06434.1"/>
    </source>
</evidence>
<organism evidence="1 2">
    <name type="scientific">Portunus trituberculatus</name>
    <name type="common">Swimming crab</name>
    <name type="synonym">Neptunus trituberculatus</name>
    <dbReference type="NCBI Taxonomy" id="210409"/>
    <lineage>
        <taxon>Eukaryota</taxon>
        <taxon>Metazoa</taxon>
        <taxon>Ecdysozoa</taxon>
        <taxon>Arthropoda</taxon>
        <taxon>Crustacea</taxon>
        <taxon>Multicrustacea</taxon>
        <taxon>Malacostraca</taxon>
        <taxon>Eumalacostraca</taxon>
        <taxon>Eucarida</taxon>
        <taxon>Decapoda</taxon>
        <taxon>Pleocyemata</taxon>
        <taxon>Brachyura</taxon>
        <taxon>Eubrachyura</taxon>
        <taxon>Portunoidea</taxon>
        <taxon>Portunidae</taxon>
        <taxon>Portuninae</taxon>
        <taxon>Portunus</taxon>
    </lineage>
</organism>
<reference evidence="1 2" key="1">
    <citation type="submission" date="2019-05" db="EMBL/GenBank/DDBJ databases">
        <title>Another draft genome of Portunus trituberculatus and its Hox gene families provides insights of decapod evolution.</title>
        <authorList>
            <person name="Jeong J.-H."/>
            <person name="Song I."/>
            <person name="Kim S."/>
            <person name="Choi T."/>
            <person name="Kim D."/>
            <person name="Ryu S."/>
            <person name="Kim W."/>
        </authorList>
    </citation>
    <scope>NUCLEOTIDE SEQUENCE [LARGE SCALE GENOMIC DNA]</scope>
    <source>
        <tissue evidence="1">Muscle</tissue>
    </source>
</reference>
<dbReference type="AlphaFoldDB" id="A0A5B7KHV7"/>
<gene>
    <name evidence="1" type="ORF">E2C01_102248</name>
</gene>